<sequence length="371" mass="40341">MPTTWIDNPMSSTTLTGRLAFLREAEKLKDVLRSAHTSSGRPESTAEHSWRLCLMAIVFADQLPALDMLKVLKLCVIHDLGEALHGDIPAVSQADHPDKSEQERADLLELTRSLDAPIQAEILALWEEYEHASSEEALAVKALDKLETLLQHTQGDNPSDFDYAFNLGYGRKYTNASPLFQNLRALIDEDTRRLVANTGSNPENAMILRPETLADCPAIELLTAAAFAHAPHSSHTEHFIVNALRRAGQLSVSLVAEEAGHIIGHVALSPVSLSDGSTGWYGLGPISVAPERHGQGIGSQLMHAALQALQALGAAGCVVLGDPGYYGRFGFVVRPELVLPGVPPEYFQARSYTSRWPQAQVSYHPAFEATS</sequence>
<evidence type="ECO:0000256" key="1">
    <source>
        <dbReference type="ARBA" id="ARBA00001638"/>
    </source>
</evidence>
<dbReference type="AlphaFoldDB" id="A0A380SZ73"/>
<dbReference type="SUPFAM" id="SSF55729">
    <property type="entry name" value="Acyl-CoA N-acyltransferases (Nat)"/>
    <property type="match status" value="1"/>
</dbReference>
<dbReference type="Pfam" id="PF13023">
    <property type="entry name" value="HD_3"/>
    <property type="match status" value="1"/>
</dbReference>
<dbReference type="InterPro" id="IPR039356">
    <property type="entry name" value="YfbR/HDDC2"/>
</dbReference>
<dbReference type="Gene3D" id="1.10.3210.10">
    <property type="entry name" value="Hypothetical protein af1432"/>
    <property type="match status" value="1"/>
</dbReference>
<comment type="catalytic activity">
    <reaction evidence="1">
        <text>a 2'-deoxyribonucleoside 5'-phosphate + H2O = a 2'-deoxyribonucleoside + phosphate</text>
        <dbReference type="Rhea" id="RHEA:36167"/>
        <dbReference type="ChEBI" id="CHEBI:15377"/>
        <dbReference type="ChEBI" id="CHEBI:18274"/>
        <dbReference type="ChEBI" id="CHEBI:43474"/>
        <dbReference type="ChEBI" id="CHEBI:65317"/>
        <dbReference type="EC" id="3.1.3.89"/>
    </reaction>
</comment>
<dbReference type="PANTHER" id="PTHR11845:SF13">
    <property type="entry name" value="5'-DEOXYNUCLEOTIDASE HDDC2"/>
    <property type="match status" value="1"/>
</dbReference>
<reference evidence="10" key="1">
    <citation type="submission" date="2018-07" db="EMBL/GenBank/DDBJ databases">
        <authorList>
            <person name="Blom J."/>
        </authorList>
    </citation>
    <scope>NUCLEOTIDE SEQUENCE [LARGE SCALE GENOMIC DNA]</scope>
    <source>
        <strain evidence="10">CCOS 864</strain>
    </source>
</reference>
<evidence type="ECO:0000313" key="10">
    <source>
        <dbReference type="Proteomes" id="UP000255177"/>
    </source>
</evidence>
<dbReference type="InterPro" id="IPR006674">
    <property type="entry name" value="HD_domain"/>
</dbReference>
<protein>
    <recommendedName>
        <fullName evidence="5">5'-deoxynucleotidase</fullName>
        <ecNumber evidence="5">3.1.3.89</ecNumber>
    </recommendedName>
</protein>
<feature type="domain" description="N-acetyltransferase" evidence="8">
    <location>
        <begin position="206"/>
        <end position="357"/>
    </location>
</feature>
<comment type="cofactor">
    <cofactor evidence="3">
        <name>Co(2+)</name>
        <dbReference type="ChEBI" id="CHEBI:48828"/>
    </cofactor>
</comment>
<comment type="subunit">
    <text evidence="4">Homodimer.</text>
</comment>
<dbReference type="CDD" id="cd04301">
    <property type="entry name" value="NAT_SF"/>
    <property type="match status" value="1"/>
</dbReference>
<proteinExistence type="predicted"/>
<dbReference type="Proteomes" id="UP000255177">
    <property type="component" value="Unassembled WGS sequence"/>
</dbReference>
<accession>A0A380SZ73</accession>
<evidence type="ECO:0000259" key="8">
    <source>
        <dbReference type="PROSITE" id="PS51186"/>
    </source>
</evidence>
<evidence type="ECO:0000256" key="7">
    <source>
        <dbReference type="ARBA" id="ARBA00022801"/>
    </source>
</evidence>
<gene>
    <name evidence="9" type="primary">hddc2</name>
    <name evidence="9" type="ORF">CCOS864_02055</name>
</gene>
<dbReference type="GO" id="GO:0002953">
    <property type="term" value="F:5'-deoxynucleotidase activity"/>
    <property type="evidence" value="ECO:0007669"/>
    <property type="project" value="UniProtKB-EC"/>
</dbReference>
<dbReference type="GO" id="GO:0046872">
    <property type="term" value="F:metal ion binding"/>
    <property type="evidence" value="ECO:0007669"/>
    <property type="project" value="UniProtKB-KW"/>
</dbReference>
<evidence type="ECO:0000256" key="4">
    <source>
        <dbReference type="ARBA" id="ARBA00011738"/>
    </source>
</evidence>
<dbReference type="SUPFAM" id="SSF109604">
    <property type="entry name" value="HD-domain/PDEase-like"/>
    <property type="match status" value="1"/>
</dbReference>
<dbReference type="InterPro" id="IPR016181">
    <property type="entry name" value="Acyl_CoA_acyltransferase"/>
</dbReference>
<evidence type="ECO:0000256" key="5">
    <source>
        <dbReference type="ARBA" id="ARBA00012964"/>
    </source>
</evidence>
<keyword evidence="10" id="KW-1185">Reference proteome</keyword>
<dbReference type="Gene3D" id="3.40.630.30">
    <property type="match status" value="1"/>
</dbReference>
<dbReference type="PROSITE" id="PS51186">
    <property type="entry name" value="GNAT"/>
    <property type="match status" value="1"/>
</dbReference>
<dbReference type="GO" id="GO:0016747">
    <property type="term" value="F:acyltransferase activity, transferring groups other than amino-acyl groups"/>
    <property type="evidence" value="ECO:0007669"/>
    <property type="project" value="InterPro"/>
</dbReference>
<dbReference type="GO" id="GO:0005737">
    <property type="term" value="C:cytoplasm"/>
    <property type="evidence" value="ECO:0007669"/>
    <property type="project" value="TreeGrafter"/>
</dbReference>
<dbReference type="SMART" id="SM00471">
    <property type="entry name" value="HDc"/>
    <property type="match status" value="1"/>
</dbReference>
<dbReference type="EC" id="3.1.3.89" evidence="5"/>
<organism evidence="9 10">
    <name type="scientific">Pseudomonas wadenswilerensis</name>
    <dbReference type="NCBI Taxonomy" id="1785161"/>
    <lineage>
        <taxon>Bacteria</taxon>
        <taxon>Pseudomonadati</taxon>
        <taxon>Pseudomonadota</taxon>
        <taxon>Gammaproteobacteria</taxon>
        <taxon>Pseudomonadales</taxon>
        <taxon>Pseudomonadaceae</taxon>
        <taxon>Pseudomonas</taxon>
    </lineage>
</organism>
<evidence type="ECO:0000313" key="9">
    <source>
        <dbReference type="EMBL" id="SUQ62610.1"/>
    </source>
</evidence>
<name>A0A380SZ73_9PSED</name>
<dbReference type="Pfam" id="PF13508">
    <property type="entry name" value="Acetyltransf_7"/>
    <property type="match status" value="1"/>
</dbReference>
<dbReference type="InterPro" id="IPR003607">
    <property type="entry name" value="HD/PDEase_dom"/>
</dbReference>
<evidence type="ECO:0000256" key="3">
    <source>
        <dbReference type="ARBA" id="ARBA00001941"/>
    </source>
</evidence>
<dbReference type="PANTHER" id="PTHR11845">
    <property type="entry name" value="5'-DEOXYNUCLEOTIDASE HDDC2"/>
    <property type="match status" value="1"/>
</dbReference>
<evidence type="ECO:0000256" key="2">
    <source>
        <dbReference type="ARBA" id="ARBA00001936"/>
    </source>
</evidence>
<evidence type="ECO:0000256" key="6">
    <source>
        <dbReference type="ARBA" id="ARBA00022723"/>
    </source>
</evidence>
<comment type="cofactor">
    <cofactor evidence="2">
        <name>Mn(2+)</name>
        <dbReference type="ChEBI" id="CHEBI:29035"/>
    </cofactor>
</comment>
<keyword evidence="6" id="KW-0479">Metal-binding</keyword>
<dbReference type="EMBL" id="UIDD01000006">
    <property type="protein sequence ID" value="SUQ62610.1"/>
    <property type="molecule type" value="Genomic_DNA"/>
</dbReference>
<keyword evidence="7" id="KW-0378">Hydrolase</keyword>
<dbReference type="InterPro" id="IPR000182">
    <property type="entry name" value="GNAT_dom"/>
</dbReference>